<comment type="caution">
    <text evidence="1">The sequence shown here is derived from an EMBL/GenBank/DDBJ whole genome shotgun (WGS) entry which is preliminary data.</text>
</comment>
<dbReference type="Proteomes" id="UP001186974">
    <property type="component" value="Unassembled WGS sequence"/>
</dbReference>
<dbReference type="EMBL" id="JAWDJW010006962">
    <property type="protein sequence ID" value="KAK3063166.1"/>
    <property type="molecule type" value="Genomic_DNA"/>
</dbReference>
<reference evidence="1" key="1">
    <citation type="submission" date="2024-09" db="EMBL/GenBank/DDBJ databases">
        <title>Black Yeasts Isolated from many extreme environments.</title>
        <authorList>
            <person name="Coleine C."/>
            <person name="Stajich J.E."/>
            <person name="Selbmann L."/>
        </authorList>
    </citation>
    <scope>NUCLEOTIDE SEQUENCE</scope>
    <source>
        <strain evidence="1">CCFEE 5737</strain>
    </source>
</reference>
<keyword evidence="2" id="KW-1185">Reference proteome</keyword>
<name>A0ACC3D7L9_9PEZI</name>
<evidence type="ECO:0000313" key="2">
    <source>
        <dbReference type="Proteomes" id="UP001186974"/>
    </source>
</evidence>
<organism evidence="1 2">
    <name type="scientific">Coniosporium uncinatum</name>
    <dbReference type="NCBI Taxonomy" id="93489"/>
    <lineage>
        <taxon>Eukaryota</taxon>
        <taxon>Fungi</taxon>
        <taxon>Dikarya</taxon>
        <taxon>Ascomycota</taxon>
        <taxon>Pezizomycotina</taxon>
        <taxon>Dothideomycetes</taxon>
        <taxon>Dothideomycetes incertae sedis</taxon>
        <taxon>Coniosporium</taxon>
    </lineage>
</organism>
<accession>A0ACC3D7L9</accession>
<sequence>MRPDNYRITVISQEYPGDWDQKEKWYGTDYKYEKLPAGLVDAVKEAFENASAIPKELHLPAKNEFVPNRLEVEKKDVAEPLKHPKLIRNDESVRVWFKKDDRFWVPKASLHVTLRTNIASASPRMAVMSQIYRELVTDSLDEYSYDADLAGLSYAIQSHSLGADISVVGYNDKMSILLEKVLIAMRDLEVRDDRFAIIKERMLRGYRNWEFQQPFHQVGTFSRMLSSDRGWITEQLFAELPHITAADIRNYFPLLLSQLHIELLAHGNLYKEDALRFADLVESTLKPRRLPPQAWPTRRNVIIPPGSNFVYERTLKDPANINHCIEYMLYIGSNKDRILRAKLLLFAQMCEEPAFNQLRTKEQLGYVVFSGATINNDWMGFRVLIQSEKDCHYLEKRIDVWLEETIAKHMEEVTEAQFERFKISIINKRLERLKNLSQETGRLWTHIMTECYDFEQNEHDANAILSLTKPDLLSFFKTHIHPSSPHRARLSVHLIAQASPATIAAQTTPGQQTDEAMALIVQFLATHGIVAQPEKLMKRFEGVDVAGGDALAMVRALTGYLVEDEKVAEDKVRAVVEQGQAMMARALPAVGIDVGHDASEANGTADGAAGTESNGHVDEEAKMEGKREVVKIKDVRAWKAGLACTAGPVPVVDLSFFEEGAAKL</sequence>
<gene>
    <name evidence="1" type="ORF">LTS18_002531</name>
</gene>
<protein>
    <submittedName>
        <fullName evidence="1">Uncharacterized protein</fullName>
    </submittedName>
</protein>
<evidence type="ECO:0000313" key="1">
    <source>
        <dbReference type="EMBL" id="KAK3063166.1"/>
    </source>
</evidence>
<proteinExistence type="predicted"/>